<dbReference type="OrthoDB" id="337750at2759"/>
<evidence type="ECO:0000313" key="5">
    <source>
        <dbReference type="EMBL" id="KAF9514632.1"/>
    </source>
</evidence>
<keyword evidence="3" id="KW-0539">Nucleus</keyword>
<keyword evidence="6" id="KW-1185">Reference proteome</keyword>
<name>A0A9P6AZC5_9AGAM</name>
<dbReference type="Pfam" id="PF04005">
    <property type="entry name" value="Hus1"/>
    <property type="match status" value="1"/>
</dbReference>
<dbReference type="SUPFAM" id="SSF55979">
    <property type="entry name" value="DNA clamp"/>
    <property type="match status" value="1"/>
</dbReference>
<dbReference type="GO" id="GO:0005730">
    <property type="term" value="C:nucleolus"/>
    <property type="evidence" value="ECO:0007669"/>
    <property type="project" value="InterPro"/>
</dbReference>
<comment type="subcellular location">
    <subcellularLocation>
        <location evidence="1">Nucleus</location>
    </subcellularLocation>
</comment>
<dbReference type="Proteomes" id="UP000886523">
    <property type="component" value="Unassembled WGS sequence"/>
</dbReference>
<dbReference type="InterPro" id="IPR007150">
    <property type="entry name" value="HUS1/Mec3"/>
</dbReference>
<dbReference type="Gene3D" id="3.70.10.10">
    <property type="match status" value="1"/>
</dbReference>
<dbReference type="EMBL" id="MU128959">
    <property type="protein sequence ID" value="KAF9514632.1"/>
    <property type="molecule type" value="Genomic_DNA"/>
</dbReference>
<dbReference type="GO" id="GO:0000723">
    <property type="term" value="P:telomere maintenance"/>
    <property type="evidence" value="ECO:0007669"/>
    <property type="project" value="TreeGrafter"/>
</dbReference>
<dbReference type="GO" id="GO:0033314">
    <property type="term" value="P:mitotic DNA replication checkpoint signaling"/>
    <property type="evidence" value="ECO:0007669"/>
    <property type="project" value="TreeGrafter"/>
</dbReference>
<evidence type="ECO:0000313" key="6">
    <source>
        <dbReference type="Proteomes" id="UP000886523"/>
    </source>
</evidence>
<dbReference type="GO" id="GO:0031573">
    <property type="term" value="P:mitotic intra-S DNA damage checkpoint signaling"/>
    <property type="evidence" value="ECO:0007669"/>
    <property type="project" value="TreeGrafter"/>
</dbReference>
<dbReference type="PANTHER" id="PTHR12900:SF0">
    <property type="entry name" value="CHECKPOINT PROTEIN"/>
    <property type="match status" value="1"/>
</dbReference>
<proteinExistence type="inferred from homology"/>
<dbReference type="PIRSF" id="PIRSF011312">
    <property type="entry name" value="Cell_cycle_HUS1"/>
    <property type="match status" value="1"/>
</dbReference>
<protein>
    <recommendedName>
        <fullName evidence="4">Checkpoint protein</fullName>
    </recommendedName>
</protein>
<dbReference type="GO" id="GO:0035861">
    <property type="term" value="C:site of double-strand break"/>
    <property type="evidence" value="ECO:0007669"/>
    <property type="project" value="TreeGrafter"/>
</dbReference>
<evidence type="ECO:0000256" key="2">
    <source>
        <dbReference type="ARBA" id="ARBA00005563"/>
    </source>
</evidence>
<dbReference type="GO" id="GO:0006289">
    <property type="term" value="P:nucleotide-excision repair"/>
    <property type="evidence" value="ECO:0007669"/>
    <property type="project" value="TreeGrafter"/>
</dbReference>
<sequence>MRFRAKIDHVLTFSRIVQTVEKLAKQCVIRWSPDSLQIICPGGENEGGVQVWSGRGPLQKSLFSDYKIESGSNNEINMEVATEPLYQALRSAQSSPDVIIKLAKKDDHAVLNFDVQAVSQQGKTIQVTHDVRINVIRLSEVEKLQEPQCPEPDVHIILPPLAKLRTVTDHMRPLSTLLGVSANRAGGFSLKIQTEEVAVETVWSGCDVPKITYDDEEGVQADPEEWHHAIVSVKSFLQFLSSYVVSTTTIACICQDHCLIMYVYIGEVEDHGGVLTFYIPARNP</sequence>
<gene>
    <name evidence="5" type="ORF">BS47DRAFT_1376484</name>
</gene>
<comment type="caution">
    <text evidence="5">The sequence shown here is derived from an EMBL/GenBank/DDBJ whole genome shotgun (WGS) entry which is preliminary data.</text>
</comment>
<dbReference type="PANTHER" id="PTHR12900">
    <property type="entry name" value="MITOTIC AND DNA DAMAGE CHECKPOINT PROTEIN HUS1"/>
    <property type="match status" value="1"/>
</dbReference>
<dbReference type="GO" id="GO:0000724">
    <property type="term" value="P:double-strand break repair via homologous recombination"/>
    <property type="evidence" value="ECO:0007669"/>
    <property type="project" value="TreeGrafter"/>
</dbReference>
<dbReference type="AlphaFoldDB" id="A0A9P6AZC5"/>
<evidence type="ECO:0000256" key="4">
    <source>
        <dbReference type="PIRNR" id="PIRNR011312"/>
    </source>
</evidence>
<comment type="similarity">
    <text evidence="2 4">Belongs to the HUS1 family.</text>
</comment>
<dbReference type="InterPro" id="IPR046938">
    <property type="entry name" value="DNA_clamp_sf"/>
</dbReference>
<dbReference type="GO" id="GO:0044778">
    <property type="term" value="P:meiotic DNA integrity checkpoint signaling"/>
    <property type="evidence" value="ECO:0007669"/>
    <property type="project" value="TreeGrafter"/>
</dbReference>
<dbReference type="InterPro" id="IPR016580">
    <property type="entry name" value="HUS1"/>
</dbReference>
<dbReference type="GO" id="GO:0030896">
    <property type="term" value="C:checkpoint clamp complex"/>
    <property type="evidence" value="ECO:0007669"/>
    <property type="project" value="InterPro"/>
</dbReference>
<reference evidence="5" key="1">
    <citation type="journal article" date="2020" name="Nat. Commun.">
        <title>Large-scale genome sequencing of mycorrhizal fungi provides insights into the early evolution of symbiotic traits.</title>
        <authorList>
            <person name="Miyauchi S."/>
            <person name="Kiss E."/>
            <person name="Kuo A."/>
            <person name="Drula E."/>
            <person name="Kohler A."/>
            <person name="Sanchez-Garcia M."/>
            <person name="Morin E."/>
            <person name="Andreopoulos B."/>
            <person name="Barry K.W."/>
            <person name="Bonito G."/>
            <person name="Buee M."/>
            <person name="Carver A."/>
            <person name="Chen C."/>
            <person name="Cichocki N."/>
            <person name="Clum A."/>
            <person name="Culley D."/>
            <person name="Crous P.W."/>
            <person name="Fauchery L."/>
            <person name="Girlanda M."/>
            <person name="Hayes R.D."/>
            <person name="Keri Z."/>
            <person name="LaButti K."/>
            <person name="Lipzen A."/>
            <person name="Lombard V."/>
            <person name="Magnuson J."/>
            <person name="Maillard F."/>
            <person name="Murat C."/>
            <person name="Nolan M."/>
            <person name="Ohm R.A."/>
            <person name="Pangilinan J."/>
            <person name="Pereira M.F."/>
            <person name="Perotto S."/>
            <person name="Peter M."/>
            <person name="Pfister S."/>
            <person name="Riley R."/>
            <person name="Sitrit Y."/>
            <person name="Stielow J.B."/>
            <person name="Szollosi G."/>
            <person name="Zifcakova L."/>
            <person name="Stursova M."/>
            <person name="Spatafora J.W."/>
            <person name="Tedersoo L."/>
            <person name="Vaario L.M."/>
            <person name="Yamada A."/>
            <person name="Yan M."/>
            <person name="Wang P."/>
            <person name="Xu J."/>
            <person name="Bruns T."/>
            <person name="Baldrian P."/>
            <person name="Vilgalys R."/>
            <person name="Dunand C."/>
            <person name="Henrissat B."/>
            <person name="Grigoriev I.V."/>
            <person name="Hibbett D."/>
            <person name="Nagy L.G."/>
            <person name="Martin F.M."/>
        </authorList>
    </citation>
    <scope>NUCLEOTIDE SEQUENCE</scope>
    <source>
        <strain evidence="5">UP504</strain>
    </source>
</reference>
<evidence type="ECO:0000256" key="1">
    <source>
        <dbReference type="ARBA" id="ARBA00004123"/>
    </source>
</evidence>
<evidence type="ECO:0000256" key="3">
    <source>
        <dbReference type="ARBA" id="ARBA00023242"/>
    </source>
</evidence>
<organism evidence="5 6">
    <name type="scientific">Hydnum rufescens UP504</name>
    <dbReference type="NCBI Taxonomy" id="1448309"/>
    <lineage>
        <taxon>Eukaryota</taxon>
        <taxon>Fungi</taxon>
        <taxon>Dikarya</taxon>
        <taxon>Basidiomycota</taxon>
        <taxon>Agaricomycotina</taxon>
        <taxon>Agaricomycetes</taxon>
        <taxon>Cantharellales</taxon>
        <taxon>Hydnaceae</taxon>
        <taxon>Hydnum</taxon>
    </lineage>
</organism>
<accession>A0A9P6AZC5</accession>